<keyword evidence="2 4" id="KW-0808">Transferase</keyword>
<accession>A0ABU3Y4Z9</accession>
<evidence type="ECO:0000256" key="2">
    <source>
        <dbReference type="ARBA" id="ARBA00022679"/>
    </source>
</evidence>
<feature type="active site" evidence="5">
    <location>
        <position position="356"/>
    </location>
</feature>
<evidence type="ECO:0000313" key="7">
    <source>
        <dbReference type="Proteomes" id="UP001273531"/>
    </source>
</evidence>
<dbReference type="InterPro" id="IPR029063">
    <property type="entry name" value="SAM-dependent_MTases_sf"/>
</dbReference>
<dbReference type="PROSITE" id="PS51687">
    <property type="entry name" value="SAM_MT_RNA_M5U"/>
    <property type="match status" value="1"/>
</dbReference>
<dbReference type="PANTHER" id="PTHR11061:SF49">
    <property type="entry name" value="23S RRNA (URACIL(1939)-C(5))-METHYLTRANSFERASE RLMD"/>
    <property type="match status" value="1"/>
</dbReference>
<feature type="binding site" evidence="4">
    <location>
        <position position="238"/>
    </location>
    <ligand>
        <name>S-adenosyl-L-methionine</name>
        <dbReference type="ChEBI" id="CHEBI:59789"/>
    </ligand>
</feature>
<dbReference type="GO" id="GO:0032259">
    <property type="term" value="P:methylation"/>
    <property type="evidence" value="ECO:0007669"/>
    <property type="project" value="UniProtKB-KW"/>
</dbReference>
<gene>
    <name evidence="6" type="ORF">RZN05_05290</name>
</gene>
<dbReference type="Proteomes" id="UP001273531">
    <property type="component" value="Unassembled WGS sequence"/>
</dbReference>
<evidence type="ECO:0000256" key="1">
    <source>
        <dbReference type="ARBA" id="ARBA00022603"/>
    </source>
</evidence>
<dbReference type="Pfam" id="PF05958">
    <property type="entry name" value="tRNA_U5-meth_tr"/>
    <property type="match status" value="1"/>
</dbReference>
<comment type="caution">
    <text evidence="6">The sequence shown here is derived from an EMBL/GenBank/DDBJ whole genome shotgun (WGS) entry which is preliminary data.</text>
</comment>
<evidence type="ECO:0000313" key="6">
    <source>
        <dbReference type="EMBL" id="MDV3456389.1"/>
    </source>
</evidence>
<comment type="similarity">
    <text evidence="4">Belongs to the class I-like SAM-binding methyltransferase superfamily. RNA M5U methyltransferase family.</text>
</comment>
<dbReference type="EMBL" id="JAWJEJ010000001">
    <property type="protein sequence ID" value="MDV3456389.1"/>
    <property type="molecule type" value="Genomic_DNA"/>
</dbReference>
<dbReference type="SUPFAM" id="SSF53335">
    <property type="entry name" value="S-adenosyl-L-methionine-dependent methyltransferases"/>
    <property type="match status" value="1"/>
</dbReference>
<keyword evidence="1 4" id="KW-0489">Methyltransferase</keyword>
<sequence length="400" mass="42733">MSVNDDLVLRVAARGDGVTGDGRHVAFAAPGDRLAQDGSVIPGQHHQVPPCRHFPECGGCQLQHLDDASWSQFIVDRVVGALAAQGLETHVRAPLLSPPRTRRRATLHAERRGRQVRLGFTRQGSHELIDIEECHVLAPELFALVSPLRGVLAALIPGNRRINVHLARTDQGPDVLIDGLDAEGLAAAEALSAFSHRHHLARLSIDEGFGPGARYEPEPVTVTLGGVPVPFPPGNFLQATPEGEDALVAAVREIAGDARTVADLFAGLGTFTFAFPQAKVYAAEAARDPILALKAAAGAAGRPVFADHRDLFRRPVTAGDLSRFEVVVLDPPRAGAREQVAQIATCTAPLIAYVSCNPSSFARDAEILGKAGYALDWVQPVGQFRWSTHVELAAKFSRQG</sequence>
<dbReference type="InterPro" id="IPR010280">
    <property type="entry name" value="U5_MeTrfase_fam"/>
</dbReference>
<feature type="active site" description="Nucleophile" evidence="4">
    <location>
        <position position="356"/>
    </location>
</feature>
<dbReference type="PANTHER" id="PTHR11061">
    <property type="entry name" value="RNA M5U METHYLTRANSFERASE"/>
    <property type="match status" value="1"/>
</dbReference>
<reference evidence="6 7" key="1">
    <citation type="submission" date="2023-10" db="EMBL/GenBank/DDBJ databases">
        <title>Sphingomonas sp. HF-S4 16S ribosomal RNA gene Genome sequencing and assembly.</title>
        <authorList>
            <person name="Lee H."/>
        </authorList>
    </citation>
    <scope>NUCLEOTIDE SEQUENCE [LARGE SCALE GENOMIC DNA]</scope>
    <source>
        <strain evidence="6 7">HF-S4</strain>
    </source>
</reference>
<name>A0ABU3Y4Z9_9SPHN</name>
<keyword evidence="3 4" id="KW-0949">S-adenosyl-L-methionine</keyword>
<dbReference type="RefSeq" id="WP_317225575.1">
    <property type="nucleotide sequence ID" value="NZ_JAWJEJ010000001.1"/>
</dbReference>
<evidence type="ECO:0000256" key="4">
    <source>
        <dbReference type="PROSITE-ProRule" id="PRU01024"/>
    </source>
</evidence>
<dbReference type="Gene3D" id="3.40.50.150">
    <property type="entry name" value="Vaccinia Virus protein VP39"/>
    <property type="match status" value="1"/>
</dbReference>
<evidence type="ECO:0000256" key="3">
    <source>
        <dbReference type="ARBA" id="ARBA00022691"/>
    </source>
</evidence>
<dbReference type="GO" id="GO:0008168">
    <property type="term" value="F:methyltransferase activity"/>
    <property type="evidence" value="ECO:0007669"/>
    <property type="project" value="UniProtKB-KW"/>
</dbReference>
<dbReference type="PROSITE" id="PS01230">
    <property type="entry name" value="TRMA_1"/>
    <property type="match status" value="1"/>
</dbReference>
<organism evidence="6 7">
    <name type="scientific">Sphingomonas agrestis</name>
    <dbReference type="NCBI Taxonomy" id="3080540"/>
    <lineage>
        <taxon>Bacteria</taxon>
        <taxon>Pseudomonadati</taxon>
        <taxon>Pseudomonadota</taxon>
        <taxon>Alphaproteobacteria</taxon>
        <taxon>Sphingomonadales</taxon>
        <taxon>Sphingomonadaceae</taxon>
        <taxon>Sphingomonas</taxon>
    </lineage>
</organism>
<evidence type="ECO:0000256" key="5">
    <source>
        <dbReference type="PROSITE-ProRule" id="PRU10015"/>
    </source>
</evidence>
<keyword evidence="7" id="KW-1185">Reference proteome</keyword>
<feature type="binding site" evidence="4">
    <location>
        <position position="265"/>
    </location>
    <ligand>
        <name>S-adenosyl-L-methionine</name>
        <dbReference type="ChEBI" id="CHEBI:59789"/>
    </ligand>
</feature>
<proteinExistence type="inferred from homology"/>
<feature type="binding site" evidence="4">
    <location>
        <position position="330"/>
    </location>
    <ligand>
        <name>S-adenosyl-L-methionine</name>
        <dbReference type="ChEBI" id="CHEBI:59789"/>
    </ligand>
</feature>
<protein>
    <submittedName>
        <fullName evidence="6">Class I SAM-dependent RNA methyltransferase</fullName>
    </submittedName>
</protein>
<dbReference type="InterPro" id="IPR030390">
    <property type="entry name" value="MeTrfase_TrmA_AS"/>
</dbReference>
<dbReference type="Gene3D" id="2.40.50.1070">
    <property type="match status" value="1"/>
</dbReference>
<feature type="binding site" evidence="4">
    <location>
        <position position="284"/>
    </location>
    <ligand>
        <name>S-adenosyl-L-methionine</name>
        <dbReference type="ChEBI" id="CHEBI:59789"/>
    </ligand>
</feature>